<comment type="cofactor">
    <cofactor evidence="1">
        <name>FAD</name>
        <dbReference type="ChEBI" id="CHEBI:57692"/>
    </cofactor>
</comment>
<dbReference type="InterPro" id="IPR046373">
    <property type="entry name" value="Acyl-CoA_Oxase/DH_mid-dom_sf"/>
</dbReference>
<evidence type="ECO:0000313" key="8">
    <source>
        <dbReference type="EMBL" id="RZU38609.1"/>
    </source>
</evidence>
<dbReference type="PANTHER" id="PTHR43884">
    <property type="entry name" value="ACYL-COA DEHYDROGENASE"/>
    <property type="match status" value="1"/>
</dbReference>
<feature type="domain" description="Acyl-CoA dehydrogenase/oxidase C-terminal" evidence="5">
    <location>
        <begin position="231"/>
        <end position="354"/>
    </location>
</feature>
<dbReference type="InterPro" id="IPR013786">
    <property type="entry name" value="AcylCoA_DH/ox_N"/>
</dbReference>
<evidence type="ECO:0000259" key="7">
    <source>
        <dbReference type="Pfam" id="PF02771"/>
    </source>
</evidence>
<feature type="domain" description="Acyl-CoA dehydrogenase/oxidase C-terminal" evidence="5">
    <location>
        <begin position="673"/>
        <end position="814"/>
    </location>
</feature>
<keyword evidence="9" id="KW-1185">Reference proteome</keyword>
<feature type="domain" description="Acyl-CoA dehydrogenase/oxidase N-terminal" evidence="7">
    <location>
        <begin position="431"/>
        <end position="533"/>
    </location>
</feature>
<feature type="domain" description="Acyl-CoA oxidase/dehydrogenase middle" evidence="6">
    <location>
        <begin position="558"/>
        <end position="660"/>
    </location>
</feature>
<dbReference type="SUPFAM" id="SSF47203">
    <property type="entry name" value="Acyl-CoA dehydrogenase C-terminal domain-like"/>
    <property type="match status" value="2"/>
</dbReference>
<dbReference type="Pfam" id="PF00441">
    <property type="entry name" value="Acyl-CoA_dh_1"/>
    <property type="match status" value="2"/>
</dbReference>
<evidence type="ECO:0000256" key="1">
    <source>
        <dbReference type="ARBA" id="ARBA00001974"/>
    </source>
</evidence>
<dbReference type="GO" id="GO:0050660">
    <property type="term" value="F:flavin adenine dinucleotide binding"/>
    <property type="evidence" value="ECO:0007669"/>
    <property type="project" value="InterPro"/>
</dbReference>
<reference evidence="8 9" key="1">
    <citation type="submission" date="2019-02" db="EMBL/GenBank/DDBJ databases">
        <title>Genomic Encyclopedia of Type Strains, Phase IV (KMG-IV): sequencing the most valuable type-strain genomes for metagenomic binning, comparative biology and taxonomic classification.</title>
        <authorList>
            <person name="Goeker M."/>
        </authorList>
    </citation>
    <scope>NUCLEOTIDE SEQUENCE [LARGE SCALE GENOMIC DNA]</scope>
    <source>
        <strain evidence="8 9">DSM 105135</strain>
    </source>
</reference>
<dbReference type="Proteomes" id="UP000292423">
    <property type="component" value="Unassembled WGS sequence"/>
</dbReference>
<dbReference type="InterPro" id="IPR009075">
    <property type="entry name" value="AcylCo_DH/oxidase_C"/>
</dbReference>
<evidence type="ECO:0000256" key="3">
    <source>
        <dbReference type="ARBA" id="ARBA00022630"/>
    </source>
</evidence>
<evidence type="ECO:0000259" key="5">
    <source>
        <dbReference type="Pfam" id="PF00441"/>
    </source>
</evidence>
<dbReference type="OrthoDB" id="7316074at2"/>
<dbReference type="RefSeq" id="WP_130414317.1">
    <property type="nucleotide sequence ID" value="NZ_SHKX01000013.1"/>
</dbReference>
<accession>A0A4Q7YPF4</accession>
<dbReference type="InterPro" id="IPR036250">
    <property type="entry name" value="AcylCo_DH-like_C"/>
</dbReference>
<dbReference type="InterPro" id="IPR006091">
    <property type="entry name" value="Acyl-CoA_Oxase/DH_mid-dom"/>
</dbReference>
<dbReference type="Gene3D" id="1.20.140.10">
    <property type="entry name" value="Butyryl-CoA Dehydrogenase, subunit A, domain 3"/>
    <property type="match status" value="2"/>
</dbReference>
<comment type="caution">
    <text evidence="8">The sequence shown here is derived from an EMBL/GenBank/DDBJ whole genome shotgun (WGS) entry which is preliminary data.</text>
</comment>
<evidence type="ECO:0000313" key="9">
    <source>
        <dbReference type="Proteomes" id="UP000292423"/>
    </source>
</evidence>
<dbReference type="Gene3D" id="1.10.540.10">
    <property type="entry name" value="Acyl-CoA dehydrogenase/oxidase, N-terminal domain"/>
    <property type="match status" value="1"/>
</dbReference>
<dbReference type="AlphaFoldDB" id="A0A4Q7YPF4"/>
<organism evidence="8 9">
    <name type="scientific">Fluviicoccus keumensis</name>
    <dbReference type="NCBI Taxonomy" id="1435465"/>
    <lineage>
        <taxon>Bacteria</taxon>
        <taxon>Pseudomonadati</taxon>
        <taxon>Pseudomonadota</taxon>
        <taxon>Gammaproteobacteria</taxon>
        <taxon>Moraxellales</taxon>
        <taxon>Moraxellaceae</taxon>
        <taxon>Fluviicoccus</taxon>
    </lineage>
</organism>
<protein>
    <submittedName>
        <fullName evidence="8">Alkylation response protein AidB-like acyl-CoA dehydrogenase</fullName>
    </submittedName>
</protein>
<dbReference type="Pfam" id="PF02770">
    <property type="entry name" value="Acyl-CoA_dh_M"/>
    <property type="match status" value="1"/>
</dbReference>
<dbReference type="PANTHER" id="PTHR43884:SF12">
    <property type="entry name" value="ISOVALERYL-COA DEHYDROGENASE, MITOCHONDRIAL-RELATED"/>
    <property type="match status" value="1"/>
</dbReference>
<proteinExistence type="inferred from homology"/>
<evidence type="ECO:0000259" key="6">
    <source>
        <dbReference type="Pfam" id="PF02770"/>
    </source>
</evidence>
<dbReference type="InterPro" id="IPR037069">
    <property type="entry name" value="AcylCoA_DH/ox_N_sf"/>
</dbReference>
<keyword evidence="4" id="KW-0274">FAD</keyword>
<dbReference type="Gene3D" id="2.40.110.10">
    <property type="entry name" value="Butyryl-CoA Dehydrogenase, subunit A, domain 2"/>
    <property type="match status" value="1"/>
</dbReference>
<sequence length="836" mass="89017">MLPQALPSTLLAEELDALLGGISAFAAQEILTRAPRPEQALTADDFRAITAAADAAGLLDNSEQGYGLWSECGRGEAPGFTLMALRQLALANVSAAWHLHGVALAALAARFAGLDSDHDTVFCLDGAHGIGRSALGRLLAGRPLHRRDDELLADVHGDSPRVTVAAPVVTRLAALRYRGRALQLELHALAAITVERDEFPHGPDGCNALRWTPVAKPASRGPLTLDQLNTLFAAQQLAQTAMARGAVEAAAALAHRYAEIRVQGARTIEQHDSVALLLADLDTPCQTVDALLRDAAGHALSAEGALALRREAIPLLTRAANAAMQVHGGIGYMRDTGIEHRLRAVNALRLLGGSPPELALVAAGLASDHAALPEAEAAGQDHLPGYLSPRHALSPFAALRRGPLLRAVAAYGARDPWEVETDRLPATLGRLRRRVRQFALQHCLPLANATDREQREGHHAGAELRQLLAQAGKAGLLTDLLPAPIGGASPFQFRHSLALQQAIRVEELARVDGGLMLLLSAHNLGLCPLLLSGDLTILREVVLPAFRATQAGNPQIFAFAITEPAAGSDAEEGHGALHQKAGVKARRVPGGWSLRGRKVFISGGDVARYVAVFAALDGEGYDSWTCFLVDTATPGFRVARCELKMGMRASGAAELEFDDCFVPDNRVVGGLRNGWGLARATLNLSRLPVAAMAVGFAQQAVDIATAWACAQTLAGKPLIHYQQVQAVIADLQAETGAIRALVWQHAKGWTPRQDGAALCKFQATDRAQVVIETAMDLLGSAALLHDNRLERTFRDCRLTRIFEGTNQINRLAVIEDQQAGLLDRIARRAGRAFTGA</sequence>
<evidence type="ECO:0000256" key="4">
    <source>
        <dbReference type="ARBA" id="ARBA00022827"/>
    </source>
</evidence>
<dbReference type="GO" id="GO:0003995">
    <property type="term" value="F:acyl-CoA dehydrogenase activity"/>
    <property type="evidence" value="ECO:0007669"/>
    <property type="project" value="TreeGrafter"/>
</dbReference>
<name>A0A4Q7YPF4_9GAMM</name>
<dbReference type="EMBL" id="SHKX01000013">
    <property type="protein sequence ID" value="RZU38609.1"/>
    <property type="molecule type" value="Genomic_DNA"/>
</dbReference>
<dbReference type="Pfam" id="PF02771">
    <property type="entry name" value="Acyl-CoA_dh_N"/>
    <property type="match status" value="1"/>
</dbReference>
<comment type="similarity">
    <text evidence="2">Belongs to the acyl-CoA dehydrogenase family.</text>
</comment>
<evidence type="ECO:0000256" key="2">
    <source>
        <dbReference type="ARBA" id="ARBA00009347"/>
    </source>
</evidence>
<keyword evidence="3" id="KW-0285">Flavoprotein</keyword>
<gene>
    <name evidence="8" type="ORF">EV700_2544</name>
</gene>
<dbReference type="InterPro" id="IPR009100">
    <property type="entry name" value="AcylCoA_DH/oxidase_NM_dom_sf"/>
</dbReference>
<dbReference type="SUPFAM" id="SSF56645">
    <property type="entry name" value="Acyl-CoA dehydrogenase NM domain-like"/>
    <property type="match status" value="1"/>
</dbReference>